<dbReference type="InterPro" id="IPR050640">
    <property type="entry name" value="Bact_2-comp_sensor_kinase"/>
</dbReference>
<feature type="transmembrane region" description="Helical" evidence="2">
    <location>
        <begin position="112"/>
        <end position="129"/>
    </location>
</feature>
<keyword evidence="5" id="KW-1185">Reference proteome</keyword>
<dbReference type="InterPro" id="IPR010559">
    <property type="entry name" value="Sig_transdc_His_kin_internal"/>
</dbReference>
<keyword evidence="4" id="KW-0418">Kinase</keyword>
<dbReference type="GO" id="GO:0000155">
    <property type="term" value="F:phosphorelay sensor kinase activity"/>
    <property type="evidence" value="ECO:0007669"/>
    <property type="project" value="InterPro"/>
</dbReference>
<keyword evidence="2" id="KW-0472">Membrane</keyword>
<dbReference type="RefSeq" id="WP_091405378.1">
    <property type="nucleotide sequence ID" value="NZ_FOAB01000001.1"/>
</dbReference>
<dbReference type="PANTHER" id="PTHR34220:SF7">
    <property type="entry name" value="SENSOR HISTIDINE KINASE YPDA"/>
    <property type="match status" value="1"/>
</dbReference>
<keyword evidence="4" id="KW-0808">Transferase</keyword>
<dbReference type="EMBL" id="FOAB01000001">
    <property type="protein sequence ID" value="SEK47560.1"/>
    <property type="molecule type" value="Genomic_DNA"/>
</dbReference>
<feature type="transmembrane region" description="Helical" evidence="2">
    <location>
        <begin position="12"/>
        <end position="29"/>
    </location>
</feature>
<evidence type="ECO:0000256" key="2">
    <source>
        <dbReference type="SAM" id="Phobius"/>
    </source>
</evidence>
<evidence type="ECO:0000313" key="5">
    <source>
        <dbReference type="Proteomes" id="UP000198521"/>
    </source>
</evidence>
<proteinExistence type="predicted"/>
<dbReference type="Proteomes" id="UP000198521">
    <property type="component" value="Unassembled WGS sequence"/>
</dbReference>
<keyword evidence="1" id="KW-0175">Coiled coil</keyword>
<evidence type="ECO:0000313" key="4">
    <source>
        <dbReference type="EMBL" id="SEK47560.1"/>
    </source>
</evidence>
<organism evidence="4 5">
    <name type="scientific">Aquimarina amphilecti</name>
    <dbReference type="NCBI Taxonomy" id="1038014"/>
    <lineage>
        <taxon>Bacteria</taxon>
        <taxon>Pseudomonadati</taxon>
        <taxon>Bacteroidota</taxon>
        <taxon>Flavobacteriia</taxon>
        <taxon>Flavobacteriales</taxon>
        <taxon>Flavobacteriaceae</taxon>
        <taxon>Aquimarina</taxon>
    </lineage>
</organism>
<name>A0A1H7HF29_AQUAM</name>
<dbReference type="OrthoDB" id="9809908at2"/>
<dbReference type="GO" id="GO:0016020">
    <property type="term" value="C:membrane"/>
    <property type="evidence" value="ECO:0007669"/>
    <property type="project" value="InterPro"/>
</dbReference>
<feature type="transmembrane region" description="Helical" evidence="2">
    <location>
        <begin position="71"/>
        <end position="92"/>
    </location>
</feature>
<keyword evidence="2" id="KW-1133">Transmembrane helix</keyword>
<reference evidence="4 5" key="1">
    <citation type="submission" date="2016-10" db="EMBL/GenBank/DDBJ databases">
        <authorList>
            <person name="de Groot N.N."/>
        </authorList>
    </citation>
    <scope>NUCLEOTIDE SEQUENCE [LARGE SCALE GENOMIC DNA]</scope>
    <source>
        <strain evidence="4 5">DSM 25232</strain>
    </source>
</reference>
<feature type="transmembrane region" description="Helical" evidence="2">
    <location>
        <begin position="41"/>
        <end position="64"/>
    </location>
</feature>
<accession>A0A1H7HF29</accession>
<keyword evidence="2" id="KW-0812">Transmembrane</keyword>
<dbReference type="STRING" id="1038014.SAMN04487910_0612"/>
<feature type="coiled-coil region" evidence="1">
    <location>
        <begin position="128"/>
        <end position="155"/>
    </location>
</feature>
<evidence type="ECO:0000259" key="3">
    <source>
        <dbReference type="Pfam" id="PF06580"/>
    </source>
</evidence>
<gene>
    <name evidence="4" type="ORF">SAMN04487910_0612</name>
</gene>
<evidence type="ECO:0000256" key="1">
    <source>
        <dbReference type="SAM" id="Coils"/>
    </source>
</evidence>
<feature type="domain" description="Signal transduction histidine kinase internal region" evidence="3">
    <location>
        <begin position="148"/>
        <end position="223"/>
    </location>
</feature>
<dbReference type="Pfam" id="PF06580">
    <property type="entry name" value="His_kinase"/>
    <property type="match status" value="1"/>
</dbReference>
<dbReference type="AlphaFoldDB" id="A0A1H7HF29"/>
<sequence length="335" mass="39445">MFQLSDKQIQVLNTLFNVLFITIIVLQVIRKALYTLPDKWLFFLTSDAVEYFIFSVIAYLLYYYVLRRNQLWYKISFIVLFIVLIVLVALLKSYRIHNEVLLDRSFDFSTEFIGKTFLFYFLIYFINRLDFFNRYKNLENELNQAKGQLLRNQLHPHFLFNAFNSLYSMSLKNSPDTPNTILKLSGMMRYLTDDSTNKRVKLTQELKFIEEYIAIEKIRFGDQATIKLSINGIAEGKNIEPLLLITLVENAFKHGFYINDQNAFVSINIICKNHIILFKVENSILDKQHFNVTNRKGKGIESLKKRLAISYPKKHNLVLQHNNDIYSANLEINLG</sequence>
<protein>
    <submittedName>
        <fullName evidence="4">Histidine kinase</fullName>
    </submittedName>
</protein>
<dbReference type="PANTHER" id="PTHR34220">
    <property type="entry name" value="SENSOR HISTIDINE KINASE YPDA"/>
    <property type="match status" value="1"/>
</dbReference>